<dbReference type="AlphaFoldDB" id="A0A1C5I189"/>
<keyword evidence="3" id="KW-0963">Cytoplasm</keyword>
<dbReference type="NCBIfam" id="TIGR01656">
    <property type="entry name" value="Histidinol-ppas"/>
    <property type="match status" value="1"/>
</dbReference>
<dbReference type="InterPro" id="IPR004446">
    <property type="entry name" value="Heptose_bisP_phosphatase"/>
</dbReference>
<feature type="region of interest" description="Disordered" evidence="8">
    <location>
        <begin position="1"/>
        <end position="50"/>
    </location>
</feature>
<dbReference type="EMBL" id="LT607751">
    <property type="protein sequence ID" value="SCG52003.1"/>
    <property type="molecule type" value="Genomic_DNA"/>
</dbReference>
<proteinExistence type="inferred from homology"/>
<name>A0A1C5I189_9ACTN</name>
<keyword evidence="6" id="KW-0119">Carbohydrate metabolism</keyword>
<dbReference type="SUPFAM" id="SSF56784">
    <property type="entry name" value="HAD-like"/>
    <property type="match status" value="1"/>
</dbReference>
<dbReference type="PANTHER" id="PTHR42891:SF1">
    <property type="entry name" value="D-GLYCERO-BETA-D-MANNO-HEPTOSE-1,7-BISPHOSPHATE 7-PHOSPHATASE"/>
    <property type="match status" value="1"/>
</dbReference>
<evidence type="ECO:0000256" key="8">
    <source>
        <dbReference type="SAM" id="MobiDB-lite"/>
    </source>
</evidence>
<dbReference type="GO" id="GO:0005737">
    <property type="term" value="C:cytoplasm"/>
    <property type="evidence" value="ECO:0007669"/>
    <property type="project" value="UniProtKB-SubCell"/>
</dbReference>
<reference evidence="9 10" key="1">
    <citation type="submission" date="2016-06" db="EMBL/GenBank/DDBJ databases">
        <authorList>
            <person name="Kjaerup R.B."/>
            <person name="Dalgaard T.S."/>
            <person name="Juul-Madsen H.R."/>
        </authorList>
    </citation>
    <scope>NUCLEOTIDE SEQUENCE [LARGE SCALE GENOMIC DNA]</scope>
    <source>
        <strain evidence="9 10">DSM 45097</strain>
    </source>
</reference>
<evidence type="ECO:0000256" key="6">
    <source>
        <dbReference type="ARBA" id="ARBA00023277"/>
    </source>
</evidence>
<keyword evidence="10" id="KW-1185">Reference proteome</keyword>
<keyword evidence="4" id="KW-0479">Metal-binding</keyword>
<feature type="compositionally biased region" description="Basic and acidic residues" evidence="8">
    <location>
        <begin position="23"/>
        <end position="42"/>
    </location>
</feature>
<dbReference type="InterPro" id="IPR002201">
    <property type="entry name" value="Glyco_trans_9"/>
</dbReference>
<evidence type="ECO:0000313" key="10">
    <source>
        <dbReference type="Proteomes" id="UP000198210"/>
    </source>
</evidence>
<sequence>MPAGVPRPKMMFTPPGPGNPPPVRRDQEEPDQRRSARVDPGGDRLFPPPTRPAGVLFDAVLLDRDGTLVEDVPYNGDPEKVRPLPGVREALDRLRAAGLRLGVVTNQSGLARGLFGAADLARVNARVEELLGPFDDWQVCPHDDRAGCRCRKPEPGMVYAASGALGTVPARCVLVGDIGADMVAAGAAGAGAIMVPTPVTRPEEIAAAPHVARDLPAAVEEILRRQNAVRPAAPRRDRAGTVLVVRSDSAGDVLVTGPAIRAVAAGAHRVVLLCGPRGRAAADLLPGIDEIIEWPLPWIDGNPEPVDPDDMRHLTERLAQVDADEAIIFTSYHQSALPLALLLRVAGVPRIHAISDDYPGSLLDTRHRVPVGVPEPERALSLAAAAGHALPDHDGPGLRLRTDAVPPPPAELGGPGYVVLHPGSTVQARACPPELAARIVRVLAEAGHRVVVTGGPHERELTALVAGDLGVDLGGRTGLAELAAVLAGAGALVVGNTGPAHVAAALGVPVVSLFAPTVPYGQWGPYRVPTVRLGDAGAPCRDTRATSCPVAGHPCLSRLDPADVLAAVRLLGVPADRPPARTGPAVGVAAVAAGSSAAVAAGSPAAGRAVTTSGGSGR</sequence>
<dbReference type="NCBIfam" id="TIGR01662">
    <property type="entry name" value="HAD-SF-IIIA"/>
    <property type="match status" value="1"/>
</dbReference>
<dbReference type="Pfam" id="PF13242">
    <property type="entry name" value="Hydrolase_like"/>
    <property type="match status" value="1"/>
</dbReference>
<dbReference type="InterPro" id="IPR006543">
    <property type="entry name" value="Histidinol-phos"/>
</dbReference>
<dbReference type="GO" id="GO:0005975">
    <property type="term" value="P:carbohydrate metabolic process"/>
    <property type="evidence" value="ECO:0007669"/>
    <property type="project" value="InterPro"/>
</dbReference>
<comment type="subcellular location">
    <subcellularLocation>
        <location evidence="1">Cytoplasm</location>
    </subcellularLocation>
</comment>
<evidence type="ECO:0000256" key="2">
    <source>
        <dbReference type="ARBA" id="ARBA00005628"/>
    </source>
</evidence>
<protein>
    <recommendedName>
        <fullName evidence="7">D,D-heptose 1,7-bisphosphate phosphatase</fullName>
    </recommendedName>
</protein>
<dbReference type="GO" id="GO:0016791">
    <property type="term" value="F:phosphatase activity"/>
    <property type="evidence" value="ECO:0007669"/>
    <property type="project" value="InterPro"/>
</dbReference>
<organism evidence="9 10">
    <name type="scientific">Micromonospora siamensis</name>
    <dbReference type="NCBI Taxonomy" id="299152"/>
    <lineage>
        <taxon>Bacteria</taxon>
        <taxon>Bacillati</taxon>
        <taxon>Actinomycetota</taxon>
        <taxon>Actinomycetes</taxon>
        <taxon>Micromonosporales</taxon>
        <taxon>Micromonosporaceae</taxon>
        <taxon>Micromonospora</taxon>
    </lineage>
</organism>
<dbReference type="Gene3D" id="3.40.50.2000">
    <property type="entry name" value="Glycogen Phosphorylase B"/>
    <property type="match status" value="2"/>
</dbReference>
<evidence type="ECO:0000256" key="7">
    <source>
        <dbReference type="ARBA" id="ARBA00031828"/>
    </source>
</evidence>
<evidence type="ECO:0000256" key="1">
    <source>
        <dbReference type="ARBA" id="ARBA00004496"/>
    </source>
</evidence>
<evidence type="ECO:0000256" key="4">
    <source>
        <dbReference type="ARBA" id="ARBA00022723"/>
    </source>
</evidence>
<evidence type="ECO:0000256" key="3">
    <source>
        <dbReference type="ARBA" id="ARBA00022490"/>
    </source>
</evidence>
<dbReference type="SUPFAM" id="SSF53756">
    <property type="entry name" value="UDP-Glycosyltransferase/glycogen phosphorylase"/>
    <property type="match status" value="1"/>
</dbReference>
<keyword evidence="5 9" id="KW-0378">Hydrolase</keyword>
<gene>
    <name evidence="9" type="ORF">GA0074704_2725</name>
</gene>
<evidence type="ECO:0000256" key="5">
    <source>
        <dbReference type="ARBA" id="ARBA00022801"/>
    </source>
</evidence>
<dbReference type="InterPro" id="IPR023214">
    <property type="entry name" value="HAD_sf"/>
</dbReference>
<dbReference type="InterPro" id="IPR036412">
    <property type="entry name" value="HAD-like_sf"/>
</dbReference>
<dbReference type="Proteomes" id="UP000198210">
    <property type="component" value="Chromosome I"/>
</dbReference>
<dbReference type="CDD" id="cd03789">
    <property type="entry name" value="GT9_LPS_heptosyltransferase"/>
    <property type="match status" value="1"/>
</dbReference>
<dbReference type="Gene3D" id="3.40.50.1000">
    <property type="entry name" value="HAD superfamily/HAD-like"/>
    <property type="match status" value="1"/>
</dbReference>
<evidence type="ECO:0000313" key="9">
    <source>
        <dbReference type="EMBL" id="SCG52003.1"/>
    </source>
</evidence>
<accession>A0A1C5I189</accession>
<dbReference type="Pfam" id="PF01075">
    <property type="entry name" value="Glyco_transf_9"/>
    <property type="match status" value="1"/>
</dbReference>
<dbReference type="InterPro" id="IPR006549">
    <property type="entry name" value="HAD-SF_hydro_IIIA"/>
</dbReference>
<dbReference type="PANTHER" id="PTHR42891">
    <property type="entry name" value="D-GLYCERO-BETA-D-MANNO-HEPTOSE-1,7-BISPHOSPHATE 7-PHOSPHATASE"/>
    <property type="match status" value="1"/>
</dbReference>
<dbReference type="GO" id="GO:0016757">
    <property type="term" value="F:glycosyltransferase activity"/>
    <property type="evidence" value="ECO:0007669"/>
    <property type="project" value="InterPro"/>
</dbReference>
<comment type="similarity">
    <text evidence="2">Belongs to the GmhB family.</text>
</comment>
<dbReference type="GO" id="GO:0046872">
    <property type="term" value="F:metal ion binding"/>
    <property type="evidence" value="ECO:0007669"/>
    <property type="project" value="UniProtKB-KW"/>
</dbReference>